<dbReference type="InterPro" id="IPR045076">
    <property type="entry name" value="MutS"/>
</dbReference>
<dbReference type="GO" id="GO:0036297">
    <property type="term" value="P:interstrand cross-link repair"/>
    <property type="evidence" value="ECO:0007669"/>
    <property type="project" value="EnsemblFungi"/>
</dbReference>
<dbReference type="GO" id="GO:0006312">
    <property type="term" value="P:mitotic recombination"/>
    <property type="evidence" value="ECO:0000318"/>
    <property type="project" value="GO_Central"/>
</dbReference>
<dbReference type="InterPro" id="IPR036187">
    <property type="entry name" value="DNA_mismatch_repair_MutS_sf"/>
</dbReference>
<dbReference type="GO" id="GO:0000406">
    <property type="term" value="F:double-strand/single-strand DNA junction binding"/>
    <property type="evidence" value="ECO:0007669"/>
    <property type="project" value="EnsemblFungi"/>
</dbReference>
<evidence type="ECO:0000256" key="5">
    <source>
        <dbReference type="ARBA" id="ARBA00022840"/>
    </source>
</evidence>
<feature type="region of interest" description="Disordered" evidence="11">
    <location>
        <begin position="916"/>
        <end position="936"/>
    </location>
</feature>
<dbReference type="InterPro" id="IPR007696">
    <property type="entry name" value="DNA_mismatch_repair_MutS_core"/>
</dbReference>
<evidence type="ECO:0000256" key="9">
    <source>
        <dbReference type="RuleBase" id="RU003756"/>
    </source>
</evidence>
<dbReference type="GO" id="GO:0032301">
    <property type="term" value="C:MutSalpha complex"/>
    <property type="evidence" value="ECO:0000318"/>
    <property type="project" value="GO_Central"/>
</dbReference>
<dbReference type="FunFam" id="1.10.1420.10:FF:000003">
    <property type="entry name" value="DNA mismatch repair protein"/>
    <property type="match status" value="1"/>
</dbReference>
<dbReference type="FunFam" id="3.40.50.300:FF:000523">
    <property type="entry name" value="DNA mismatch repair protein"/>
    <property type="match status" value="1"/>
</dbReference>
<dbReference type="InterPro" id="IPR007861">
    <property type="entry name" value="DNA_mismatch_repair_MutS_clamp"/>
</dbReference>
<evidence type="ECO:0000256" key="11">
    <source>
        <dbReference type="SAM" id="MobiDB-lite"/>
    </source>
</evidence>
<dbReference type="InterPro" id="IPR011184">
    <property type="entry name" value="DNA_mismatch_repair_Msh2"/>
</dbReference>
<dbReference type="STRING" id="402676.B6K1W3"/>
<keyword evidence="7 9" id="KW-0234">DNA repair</keyword>
<dbReference type="GO" id="GO:0005524">
    <property type="term" value="F:ATP binding"/>
    <property type="evidence" value="ECO:0007669"/>
    <property type="project" value="UniProtKB-KW"/>
</dbReference>
<dbReference type="Gene3D" id="3.40.1170.10">
    <property type="entry name" value="DNA repair protein MutS, domain I"/>
    <property type="match status" value="1"/>
</dbReference>
<keyword evidence="6 9" id="KW-0238">DNA-binding</keyword>
<dbReference type="Gene3D" id="1.10.1420.10">
    <property type="match status" value="2"/>
</dbReference>
<dbReference type="GO" id="GO:0000404">
    <property type="term" value="F:heteroduplex DNA loop binding"/>
    <property type="evidence" value="ECO:0007669"/>
    <property type="project" value="EnsemblFungi"/>
</dbReference>
<dbReference type="GO" id="GO:0007534">
    <property type="term" value="P:gene conversion at mating-type locus"/>
    <property type="evidence" value="ECO:0007669"/>
    <property type="project" value="EnsemblFungi"/>
</dbReference>
<dbReference type="InterPro" id="IPR007695">
    <property type="entry name" value="DNA_mismatch_repair_MutS-lik_N"/>
</dbReference>
<gene>
    <name evidence="14" type="primary">msh2</name>
    <name evidence="13" type="ORF">SJAG_02226</name>
</gene>
<dbReference type="PANTHER" id="PTHR11361:SF35">
    <property type="entry name" value="DNA MISMATCH REPAIR PROTEIN MSH2"/>
    <property type="match status" value="1"/>
</dbReference>
<dbReference type="InterPro" id="IPR027417">
    <property type="entry name" value="P-loop_NTPase"/>
</dbReference>
<dbReference type="GO" id="GO:0032137">
    <property type="term" value="F:guanine/thymine mispair binding"/>
    <property type="evidence" value="ECO:0007669"/>
    <property type="project" value="EnsemblFungi"/>
</dbReference>
<keyword evidence="5" id="KW-0067">ATP-binding</keyword>
<proteinExistence type="inferred from homology"/>
<feature type="domain" description="DNA mismatch repair proteins mutS family" evidence="12">
    <location>
        <begin position="805"/>
        <end position="821"/>
    </location>
</feature>
<comment type="similarity">
    <text evidence="2 9">Belongs to the DNA mismatch repair MutS family.</text>
</comment>
<feature type="coiled-coil region" evidence="10">
    <location>
        <begin position="491"/>
        <end position="518"/>
    </location>
</feature>
<accession>B6K1W3</accession>
<evidence type="ECO:0000256" key="4">
    <source>
        <dbReference type="ARBA" id="ARBA00022763"/>
    </source>
</evidence>
<dbReference type="GO" id="GO:0032302">
    <property type="term" value="C:MutSbeta complex"/>
    <property type="evidence" value="ECO:0007669"/>
    <property type="project" value="EnsemblFungi"/>
</dbReference>
<dbReference type="GO" id="GO:0043111">
    <property type="term" value="P:replication fork arrest"/>
    <property type="evidence" value="ECO:0007669"/>
    <property type="project" value="EnsemblFungi"/>
</dbReference>
<evidence type="ECO:0000256" key="3">
    <source>
        <dbReference type="ARBA" id="ARBA00022741"/>
    </source>
</evidence>
<dbReference type="GO" id="GO:0043570">
    <property type="term" value="P:maintenance of DNA repeat elements"/>
    <property type="evidence" value="ECO:0007669"/>
    <property type="project" value="EnsemblFungi"/>
</dbReference>
<dbReference type="Pfam" id="PF05192">
    <property type="entry name" value="MutS_III"/>
    <property type="match status" value="1"/>
</dbReference>
<dbReference type="OMA" id="LVRFPQK"/>
<keyword evidence="4 9" id="KW-0227">DNA damage</keyword>
<evidence type="ECO:0000256" key="7">
    <source>
        <dbReference type="ARBA" id="ARBA00023204"/>
    </source>
</evidence>
<keyword evidence="15" id="KW-1185">Reference proteome</keyword>
<dbReference type="JaponicusDB" id="SJAG_02226">
    <property type="gene designation" value="msh2"/>
</dbReference>
<dbReference type="Gene3D" id="3.40.50.300">
    <property type="entry name" value="P-loop containing nucleotide triphosphate hydrolases"/>
    <property type="match status" value="1"/>
</dbReference>
<dbReference type="Pfam" id="PF00488">
    <property type="entry name" value="MutS_V"/>
    <property type="match status" value="1"/>
</dbReference>
<dbReference type="SMART" id="SM00534">
    <property type="entry name" value="MUTSac"/>
    <property type="match status" value="1"/>
</dbReference>
<dbReference type="PIRSF" id="PIRSF005813">
    <property type="entry name" value="MSH2"/>
    <property type="match status" value="1"/>
</dbReference>
<evidence type="ECO:0000256" key="8">
    <source>
        <dbReference type="ARBA" id="ARBA00023242"/>
    </source>
</evidence>
<sequence length="995" mass="111123">MSRQNYNAEKSEEARIFAFYDTLEKDVNTLTLFDRGESYFALGQDAEFVANTAYHTTSVLKYYGVKKIPYCTMSYSLFPSFARQVLSTHAKRVHIWAPTGKKRELTLVKQASPGNLQSLEDELSNDTLNSVATEDSTSGILLAVTTRVRQDQRMVGVAFIDVSLRQIGVCEFVDSDSYANFESLLVQTGAREILLASAGAQTESQSSAAKMELNRLHNIGESAGALVTGVRMSDFSSRDVEVLLSRVLGKPVSHATTPELSLQLAMASCAALLKYVGPSLVGSMSSTTEEDEAEDSGEQEKETSRTFSFYEHNLEHYMRLDVPAVAALNLFPAAGGNNNKSMSLFGLLNHCRTAMGMRQLRRWLSQPLLDADAINTRLDLVEAFVEDAEVRQLLMDDDRLLRCIPDVPRLSRRLIRGTASLEDVVRVYQMALALPYFVDVLKESSSPKKDLLNQLYTQRIEGYAGDLAKLIELVNTTIDLKALDAHRYVIKAEFDEELMELRQQLDELRRSIYKEHERAGDDLGLDTEKKLHLEHHHIYGWCLRLTRTEAGCLRGKGSRYTELATQKNGVYFTTSRLHGFNTTYTDLHRSYTYHQNGLAREVVKIAATYYAPLEDVGNLLAHLDVIVSFAHASTIAPIPYVRPNVHCDVTAASVADAASIEENEEGVPDSTISETKFQSVPFRKILSRTPCTKLVLKASRHPCLEVQDDVNFIPNDVRLEHGKRQLLIITGPNMGGKSTYIRQVGVIVVMAQIGCFVPCESADLDIVDSVLARVGAGDSQLKGVSTFMAEMLETATILRSASPRSLIIVDELGRGTSTTDGFGLAWAIAEYIVKRIDCFCLFATHFHELTKMAETTPVVQNLHVTALVSEDNTKDISFLYQVCNGASDRSFGIHVAELAQFPQKIIQMARMKARELEETNTSNTENEGPEQKKARKEGMELINRVMRTWKARVSRDMPQDKMMEEFKKVLAEFQSEIDGNTWIQQERSISASPLL</sequence>
<evidence type="ECO:0000313" key="14">
    <source>
        <dbReference type="JaponicusDB" id="SJAG_02226"/>
    </source>
</evidence>
<dbReference type="GO" id="GO:0000400">
    <property type="term" value="F:four-way junction DNA binding"/>
    <property type="evidence" value="ECO:0007669"/>
    <property type="project" value="EnsemblFungi"/>
</dbReference>
<dbReference type="Pfam" id="PF05190">
    <property type="entry name" value="MutS_IV"/>
    <property type="match status" value="1"/>
</dbReference>
<dbReference type="GO" id="GO:0000735">
    <property type="term" value="P:removal of nonhomologous ends"/>
    <property type="evidence" value="ECO:0007669"/>
    <property type="project" value="EnsemblFungi"/>
</dbReference>
<evidence type="ECO:0000256" key="6">
    <source>
        <dbReference type="ARBA" id="ARBA00023125"/>
    </source>
</evidence>
<dbReference type="Pfam" id="PF01624">
    <property type="entry name" value="MutS_I"/>
    <property type="match status" value="1"/>
</dbReference>
<feature type="compositionally biased region" description="Acidic residues" evidence="11">
    <location>
        <begin position="288"/>
        <end position="297"/>
    </location>
</feature>
<dbReference type="GO" id="GO:0030983">
    <property type="term" value="F:mismatched DNA binding"/>
    <property type="evidence" value="ECO:0000318"/>
    <property type="project" value="GO_Central"/>
</dbReference>
<dbReference type="GO" id="GO:0000403">
    <property type="term" value="F:Y-form DNA binding"/>
    <property type="evidence" value="ECO:0007669"/>
    <property type="project" value="EnsemblFungi"/>
</dbReference>
<keyword evidence="8" id="KW-0539">Nucleus</keyword>
<dbReference type="Proteomes" id="UP000001744">
    <property type="component" value="Unassembled WGS sequence"/>
</dbReference>
<dbReference type="SMART" id="SM00533">
    <property type="entry name" value="MUTSd"/>
    <property type="match status" value="1"/>
</dbReference>
<dbReference type="SUPFAM" id="SSF52540">
    <property type="entry name" value="P-loop containing nucleoside triphosphate hydrolases"/>
    <property type="match status" value="1"/>
</dbReference>
<evidence type="ECO:0000256" key="10">
    <source>
        <dbReference type="SAM" id="Coils"/>
    </source>
</evidence>
<dbReference type="GO" id="GO:0140664">
    <property type="term" value="F:ATP-dependent DNA damage sensor activity"/>
    <property type="evidence" value="ECO:0007669"/>
    <property type="project" value="InterPro"/>
</dbReference>
<keyword evidence="3 9" id="KW-0547">Nucleotide-binding</keyword>
<dbReference type="RefSeq" id="XP_002173437.1">
    <property type="nucleotide sequence ID" value="XM_002173401.2"/>
</dbReference>
<evidence type="ECO:0000256" key="1">
    <source>
        <dbReference type="ARBA" id="ARBA00004123"/>
    </source>
</evidence>
<dbReference type="InterPro" id="IPR036678">
    <property type="entry name" value="MutS_con_dom_sf"/>
</dbReference>
<keyword evidence="10" id="KW-0175">Coiled coil</keyword>
<dbReference type="InterPro" id="IPR032642">
    <property type="entry name" value="Msh2_ATP-bd"/>
</dbReference>
<reference evidence="13 15" key="1">
    <citation type="journal article" date="2011" name="Science">
        <title>Comparative functional genomics of the fission yeasts.</title>
        <authorList>
            <person name="Rhind N."/>
            <person name="Chen Z."/>
            <person name="Yassour M."/>
            <person name="Thompson D.A."/>
            <person name="Haas B.J."/>
            <person name="Habib N."/>
            <person name="Wapinski I."/>
            <person name="Roy S."/>
            <person name="Lin M.F."/>
            <person name="Heiman D.I."/>
            <person name="Young S.K."/>
            <person name="Furuya K."/>
            <person name="Guo Y."/>
            <person name="Pidoux A."/>
            <person name="Chen H.M."/>
            <person name="Robbertse B."/>
            <person name="Goldberg J.M."/>
            <person name="Aoki K."/>
            <person name="Bayne E.H."/>
            <person name="Berlin A.M."/>
            <person name="Desjardins C.A."/>
            <person name="Dobbs E."/>
            <person name="Dukaj L."/>
            <person name="Fan L."/>
            <person name="FitzGerald M.G."/>
            <person name="French C."/>
            <person name="Gujja S."/>
            <person name="Hansen K."/>
            <person name="Keifenheim D."/>
            <person name="Levin J.Z."/>
            <person name="Mosher R.A."/>
            <person name="Mueller C.A."/>
            <person name="Pfiffner J."/>
            <person name="Priest M."/>
            <person name="Russ C."/>
            <person name="Smialowska A."/>
            <person name="Swoboda P."/>
            <person name="Sykes S.M."/>
            <person name="Vaughn M."/>
            <person name="Vengrova S."/>
            <person name="Yoder R."/>
            <person name="Zeng Q."/>
            <person name="Allshire R."/>
            <person name="Baulcombe D."/>
            <person name="Birren B.W."/>
            <person name="Brown W."/>
            <person name="Ekwall K."/>
            <person name="Kellis M."/>
            <person name="Leatherwood J."/>
            <person name="Levin H."/>
            <person name="Margalit H."/>
            <person name="Martienssen R."/>
            <person name="Nieduszynski C.A."/>
            <person name="Spatafora J.W."/>
            <person name="Friedman N."/>
            <person name="Dalgaard J.Z."/>
            <person name="Baumann P."/>
            <person name="Niki H."/>
            <person name="Regev A."/>
            <person name="Nusbaum C."/>
        </authorList>
    </citation>
    <scope>NUCLEOTIDE SEQUENCE [LARGE SCALE GENOMIC DNA]</scope>
    <source>
        <strain evidence="15">yFS275 / FY16936</strain>
    </source>
</reference>
<dbReference type="CDD" id="cd03285">
    <property type="entry name" value="ABC_MSH2_euk"/>
    <property type="match status" value="1"/>
</dbReference>
<dbReference type="InterPro" id="IPR000432">
    <property type="entry name" value="DNA_mismatch_repair_MutS_C"/>
</dbReference>
<dbReference type="PROSITE" id="PS00486">
    <property type="entry name" value="DNA_MISMATCH_REPAIR_2"/>
    <property type="match status" value="1"/>
</dbReference>
<comment type="subcellular location">
    <subcellularLocation>
        <location evidence="1">Nucleus</location>
    </subcellularLocation>
</comment>
<feature type="region of interest" description="Disordered" evidence="11">
    <location>
        <begin position="283"/>
        <end position="304"/>
    </location>
</feature>
<dbReference type="GO" id="GO:0006298">
    <property type="term" value="P:mismatch repair"/>
    <property type="evidence" value="ECO:0000318"/>
    <property type="project" value="GO_Central"/>
</dbReference>
<dbReference type="GO" id="GO:0016887">
    <property type="term" value="F:ATP hydrolysis activity"/>
    <property type="evidence" value="ECO:0007669"/>
    <property type="project" value="EnsemblFungi"/>
</dbReference>
<dbReference type="Pfam" id="PF05188">
    <property type="entry name" value="MutS_II"/>
    <property type="match status" value="1"/>
</dbReference>
<dbReference type="GO" id="GO:0006311">
    <property type="term" value="P:meiotic gene conversion"/>
    <property type="evidence" value="ECO:0007669"/>
    <property type="project" value="EnsemblFungi"/>
</dbReference>
<dbReference type="OrthoDB" id="295033at2759"/>
<name>B6K1W3_SCHJY</name>
<comment type="function">
    <text evidence="9">Component of the post-replicative DNA mismatch repair system (MMR).</text>
</comment>
<evidence type="ECO:0000259" key="12">
    <source>
        <dbReference type="PROSITE" id="PS00486"/>
    </source>
</evidence>
<dbReference type="EMBL" id="KE651166">
    <property type="protein sequence ID" value="EEB07144.1"/>
    <property type="molecule type" value="Genomic_DNA"/>
</dbReference>
<organism evidence="13 15">
    <name type="scientific">Schizosaccharomyces japonicus (strain yFS275 / FY16936)</name>
    <name type="common">Fission yeast</name>
    <dbReference type="NCBI Taxonomy" id="402676"/>
    <lineage>
        <taxon>Eukaryota</taxon>
        <taxon>Fungi</taxon>
        <taxon>Dikarya</taxon>
        <taxon>Ascomycota</taxon>
        <taxon>Taphrinomycotina</taxon>
        <taxon>Schizosaccharomycetes</taxon>
        <taxon>Schizosaccharomycetales</taxon>
        <taxon>Schizosaccharomycetaceae</taxon>
        <taxon>Schizosaccharomyces</taxon>
    </lineage>
</organism>
<protein>
    <submittedName>
        <fullName evidence="13">MutS protein 2</fullName>
    </submittedName>
</protein>
<dbReference type="GO" id="GO:0032138">
    <property type="term" value="F:single base insertion or deletion binding"/>
    <property type="evidence" value="ECO:0007669"/>
    <property type="project" value="EnsemblFungi"/>
</dbReference>
<dbReference type="GO" id="GO:0000228">
    <property type="term" value="C:nuclear chromosome"/>
    <property type="evidence" value="ECO:0007669"/>
    <property type="project" value="EnsemblFungi"/>
</dbReference>
<dbReference type="PANTHER" id="PTHR11361">
    <property type="entry name" value="DNA MISMATCH REPAIR PROTEIN MUTS FAMILY MEMBER"/>
    <property type="match status" value="1"/>
</dbReference>
<dbReference type="GO" id="GO:0000710">
    <property type="term" value="P:meiotic mismatch repair"/>
    <property type="evidence" value="ECO:0007669"/>
    <property type="project" value="EnsemblFungi"/>
</dbReference>
<dbReference type="HOGENOM" id="CLU_002472_10_0_1"/>
<dbReference type="InterPro" id="IPR016151">
    <property type="entry name" value="DNA_mismatch_repair_MutS_N"/>
</dbReference>
<dbReference type="VEuPathDB" id="FungiDB:SJAG_02226"/>
<dbReference type="Gene3D" id="3.30.420.110">
    <property type="entry name" value="MutS, connector domain"/>
    <property type="match status" value="1"/>
</dbReference>
<dbReference type="GeneID" id="7050200"/>
<dbReference type="InterPro" id="IPR007860">
    <property type="entry name" value="DNA_mmatch_repair_MutS_con_dom"/>
</dbReference>
<dbReference type="GO" id="GO:0005634">
    <property type="term" value="C:nucleus"/>
    <property type="evidence" value="ECO:0000318"/>
    <property type="project" value="GO_Central"/>
</dbReference>
<dbReference type="GO" id="GO:0030466">
    <property type="term" value="P:silent mating-type cassette heterochromatin formation"/>
    <property type="evidence" value="ECO:0007669"/>
    <property type="project" value="EnsemblFungi"/>
</dbReference>
<dbReference type="AlphaFoldDB" id="B6K1W3"/>
<evidence type="ECO:0000256" key="2">
    <source>
        <dbReference type="ARBA" id="ARBA00006271"/>
    </source>
</evidence>
<evidence type="ECO:0000313" key="13">
    <source>
        <dbReference type="EMBL" id="EEB07144.1"/>
    </source>
</evidence>
<dbReference type="SUPFAM" id="SSF48334">
    <property type="entry name" value="DNA repair protein MutS, domain III"/>
    <property type="match status" value="1"/>
</dbReference>
<evidence type="ECO:0000313" key="15">
    <source>
        <dbReference type="Proteomes" id="UP000001744"/>
    </source>
</evidence>
<dbReference type="eggNOG" id="KOG0219">
    <property type="taxonomic scope" value="Eukaryota"/>
</dbReference>